<evidence type="ECO:0000256" key="6">
    <source>
        <dbReference type="ARBA" id="ARBA00023033"/>
    </source>
</evidence>
<feature type="transmembrane region" description="Helical" evidence="8">
    <location>
        <begin position="36"/>
        <end position="55"/>
    </location>
</feature>
<keyword evidence="8" id="KW-0812">Transmembrane</keyword>
<proteinExistence type="inferred from homology"/>
<dbReference type="CDD" id="cd11061">
    <property type="entry name" value="CYP67-like"/>
    <property type="match status" value="1"/>
</dbReference>
<evidence type="ECO:0000256" key="1">
    <source>
        <dbReference type="ARBA" id="ARBA00001971"/>
    </source>
</evidence>
<dbReference type="InterPro" id="IPR002401">
    <property type="entry name" value="Cyt_P450_E_grp-I"/>
</dbReference>
<keyword evidence="3" id="KW-0479">Metal-binding</keyword>
<comment type="similarity">
    <text evidence="2">Belongs to the cytochrome P450 family.</text>
</comment>
<dbReference type="Proteomes" id="UP001595075">
    <property type="component" value="Unassembled WGS sequence"/>
</dbReference>
<keyword evidence="8" id="KW-1133">Transmembrane helix</keyword>
<feature type="compositionally biased region" description="Low complexity" evidence="7">
    <location>
        <begin position="563"/>
        <end position="572"/>
    </location>
</feature>
<keyword evidence="8" id="KW-0472">Membrane</keyword>
<organism evidence="9 10">
    <name type="scientific">Oculimacula yallundae</name>
    <dbReference type="NCBI Taxonomy" id="86028"/>
    <lineage>
        <taxon>Eukaryota</taxon>
        <taxon>Fungi</taxon>
        <taxon>Dikarya</taxon>
        <taxon>Ascomycota</taxon>
        <taxon>Pezizomycotina</taxon>
        <taxon>Leotiomycetes</taxon>
        <taxon>Helotiales</taxon>
        <taxon>Ploettnerulaceae</taxon>
        <taxon>Oculimacula</taxon>
    </lineage>
</organism>
<keyword evidence="10" id="KW-1185">Reference proteome</keyword>
<dbReference type="PANTHER" id="PTHR24305:SF187">
    <property type="entry name" value="P450, PUTATIVE (EUROFUNG)-RELATED"/>
    <property type="match status" value="1"/>
</dbReference>
<dbReference type="PANTHER" id="PTHR24305">
    <property type="entry name" value="CYTOCHROME P450"/>
    <property type="match status" value="1"/>
</dbReference>
<evidence type="ECO:0000313" key="10">
    <source>
        <dbReference type="Proteomes" id="UP001595075"/>
    </source>
</evidence>
<dbReference type="SUPFAM" id="SSF48264">
    <property type="entry name" value="Cytochrome P450"/>
    <property type="match status" value="1"/>
</dbReference>
<feature type="transmembrane region" description="Helical" evidence="8">
    <location>
        <begin position="12"/>
        <end position="29"/>
    </location>
</feature>
<feature type="region of interest" description="Disordered" evidence="7">
    <location>
        <begin position="550"/>
        <end position="576"/>
    </location>
</feature>
<comment type="cofactor">
    <cofactor evidence="1">
        <name>heme</name>
        <dbReference type="ChEBI" id="CHEBI:30413"/>
    </cofactor>
</comment>
<dbReference type="Gene3D" id="1.10.630.10">
    <property type="entry name" value="Cytochrome P450"/>
    <property type="match status" value="1"/>
</dbReference>
<keyword evidence="6" id="KW-0503">Monooxygenase</keyword>
<keyword evidence="5" id="KW-0408">Iron</keyword>
<gene>
    <name evidence="9" type="ORF">VTL71DRAFT_3511</name>
</gene>
<dbReference type="InterPro" id="IPR050121">
    <property type="entry name" value="Cytochrome_P450_monoxygenase"/>
</dbReference>
<evidence type="ECO:0000256" key="3">
    <source>
        <dbReference type="ARBA" id="ARBA00022723"/>
    </source>
</evidence>
<feature type="transmembrane region" description="Helical" evidence="8">
    <location>
        <begin position="61"/>
        <end position="88"/>
    </location>
</feature>
<evidence type="ECO:0008006" key="11">
    <source>
        <dbReference type="Google" id="ProtNLM"/>
    </source>
</evidence>
<reference evidence="9 10" key="1">
    <citation type="journal article" date="2024" name="Commun. Biol.">
        <title>Comparative genomic analysis of thermophilic fungi reveals convergent evolutionary adaptations and gene losses.</title>
        <authorList>
            <person name="Steindorff A.S."/>
            <person name="Aguilar-Pontes M.V."/>
            <person name="Robinson A.J."/>
            <person name="Andreopoulos B."/>
            <person name="LaButti K."/>
            <person name="Kuo A."/>
            <person name="Mondo S."/>
            <person name="Riley R."/>
            <person name="Otillar R."/>
            <person name="Haridas S."/>
            <person name="Lipzen A."/>
            <person name="Grimwood J."/>
            <person name="Schmutz J."/>
            <person name="Clum A."/>
            <person name="Reid I.D."/>
            <person name="Moisan M.C."/>
            <person name="Butler G."/>
            <person name="Nguyen T.T.M."/>
            <person name="Dewar K."/>
            <person name="Conant G."/>
            <person name="Drula E."/>
            <person name="Henrissat B."/>
            <person name="Hansel C."/>
            <person name="Singer S."/>
            <person name="Hutchinson M.I."/>
            <person name="de Vries R.P."/>
            <person name="Natvig D.O."/>
            <person name="Powell A.J."/>
            <person name="Tsang A."/>
            <person name="Grigoriev I.V."/>
        </authorList>
    </citation>
    <scope>NUCLEOTIDE SEQUENCE [LARGE SCALE GENOMIC DNA]</scope>
    <source>
        <strain evidence="9 10">CBS 494.80</strain>
    </source>
</reference>
<evidence type="ECO:0000256" key="5">
    <source>
        <dbReference type="ARBA" id="ARBA00023004"/>
    </source>
</evidence>
<evidence type="ECO:0000313" key="9">
    <source>
        <dbReference type="EMBL" id="KAL2065841.1"/>
    </source>
</evidence>
<evidence type="ECO:0000256" key="2">
    <source>
        <dbReference type="ARBA" id="ARBA00010617"/>
    </source>
</evidence>
<dbReference type="InterPro" id="IPR001128">
    <property type="entry name" value="Cyt_P450"/>
</dbReference>
<sequence>MGLSIPQNLGVPMIAAAAFGILSHNLYFIHGEHHNTAVRIAQLSILAPIALTILLTRLSSLTFLTASLTTLTLSTTYLLSLWTSMLIYRAFFHRLRSFPGPSFAKLTKFWHVLQLGSFDNYKRLDRWHATYGDYVRIGPSELSIVDPEAVDAIMGAKSSCTKSAWYDMGNPLVSLHQCRDRATHDKRRRVWDKGFSMKALDSYESRVTSFANDLVTQLKSFGGKPLNSSLWFNYYSFDVMGELAFGQSFDMLKTGEKHNAIKLLHEGQRPLGIFSPMPWLMMIMMQIPGASAGYNRWLAYCEEFAQKRKAMKMEERDIMSWLLEADPMSSDPFKEHMWLVGDARLIIVAGSDTTAASLTYLFYHLASDSSLVEKLRKELQPLVKPDGTFDNKELQNAEYLNGVINETLRLHPPVPSGVSRVTPKEGLVVGEKRIPGETIVSVPLWTVGRSPKAWRQPLDFIPERWSSKPELIINKSAYAPFSVGRYGCIGKNLALMELRTVAALLVTKFDISFAPGETGNNLLEKSEDYFTIGLESLILITIFYSSNANKPSQDTTPPPPYSSIPSTSPSSPRTQILASSTPQWTWTTAQCREWLEAVLVHYMGFYSGAAVDKALEMEGFGPNIYLRSKGEWIELLGEENGKGVYAMLLAVRDQEGAVPEGVMVGHGY</sequence>
<evidence type="ECO:0000256" key="4">
    <source>
        <dbReference type="ARBA" id="ARBA00023002"/>
    </source>
</evidence>
<comment type="caution">
    <text evidence="9">The sequence shown here is derived from an EMBL/GenBank/DDBJ whole genome shotgun (WGS) entry which is preliminary data.</text>
</comment>
<dbReference type="EMBL" id="JAZHXI010000012">
    <property type="protein sequence ID" value="KAL2065841.1"/>
    <property type="molecule type" value="Genomic_DNA"/>
</dbReference>
<keyword evidence="4" id="KW-0560">Oxidoreductase</keyword>
<dbReference type="PRINTS" id="PR00385">
    <property type="entry name" value="P450"/>
</dbReference>
<evidence type="ECO:0000256" key="8">
    <source>
        <dbReference type="SAM" id="Phobius"/>
    </source>
</evidence>
<dbReference type="PRINTS" id="PR00463">
    <property type="entry name" value="EP450I"/>
</dbReference>
<evidence type="ECO:0000256" key="7">
    <source>
        <dbReference type="SAM" id="MobiDB-lite"/>
    </source>
</evidence>
<name>A0ABR4C8I8_9HELO</name>
<dbReference type="Pfam" id="PF00067">
    <property type="entry name" value="p450"/>
    <property type="match status" value="1"/>
</dbReference>
<protein>
    <recommendedName>
        <fullName evidence="11">Cytochrome P450</fullName>
    </recommendedName>
</protein>
<dbReference type="InterPro" id="IPR036396">
    <property type="entry name" value="Cyt_P450_sf"/>
</dbReference>
<accession>A0ABR4C8I8</accession>